<comment type="caution">
    <text evidence="1">The sequence shown here is derived from an EMBL/GenBank/DDBJ whole genome shotgun (WGS) entry which is preliminary data.</text>
</comment>
<reference evidence="1 2" key="1">
    <citation type="submission" date="2015-01" db="EMBL/GenBank/DDBJ databases">
        <title>Evolution of Trichinella species and genotypes.</title>
        <authorList>
            <person name="Korhonen P.K."/>
            <person name="Edoardo P."/>
            <person name="Giuseppe L.R."/>
            <person name="Gasser R.B."/>
        </authorList>
    </citation>
    <scope>NUCLEOTIDE SEQUENCE [LARGE SCALE GENOMIC DNA]</scope>
    <source>
        <strain evidence="1">ISS2496</strain>
    </source>
</reference>
<proteinExistence type="predicted"/>
<dbReference type="Proteomes" id="UP000054783">
    <property type="component" value="Unassembled WGS sequence"/>
</dbReference>
<evidence type="ECO:0000313" key="2">
    <source>
        <dbReference type="Proteomes" id="UP000054783"/>
    </source>
</evidence>
<sequence length="30" mass="3296">MLATAKVIFDRSEFSNVNAELPSTDGLKLK</sequence>
<gene>
    <name evidence="1" type="ORF">T12_15028</name>
</gene>
<accession>A0A0V0YWL0</accession>
<protein>
    <submittedName>
        <fullName evidence="1">Uncharacterized protein</fullName>
    </submittedName>
</protein>
<dbReference type="AlphaFoldDB" id="A0A0V0YWL0"/>
<dbReference type="EMBL" id="JYDQ01001761">
    <property type="protein sequence ID" value="KRY04709.1"/>
    <property type="molecule type" value="Genomic_DNA"/>
</dbReference>
<organism evidence="1 2">
    <name type="scientific">Trichinella patagoniensis</name>
    <dbReference type="NCBI Taxonomy" id="990121"/>
    <lineage>
        <taxon>Eukaryota</taxon>
        <taxon>Metazoa</taxon>
        <taxon>Ecdysozoa</taxon>
        <taxon>Nematoda</taxon>
        <taxon>Enoplea</taxon>
        <taxon>Dorylaimia</taxon>
        <taxon>Trichinellida</taxon>
        <taxon>Trichinellidae</taxon>
        <taxon>Trichinella</taxon>
    </lineage>
</organism>
<name>A0A0V0YWL0_9BILA</name>
<evidence type="ECO:0000313" key="1">
    <source>
        <dbReference type="EMBL" id="KRY04709.1"/>
    </source>
</evidence>
<keyword evidence="2" id="KW-1185">Reference proteome</keyword>